<name>A0A813K292_POLGL</name>
<feature type="compositionally biased region" description="Acidic residues" evidence="1">
    <location>
        <begin position="79"/>
        <end position="94"/>
    </location>
</feature>
<feature type="non-terminal residue" evidence="2">
    <location>
        <position position="94"/>
    </location>
</feature>
<dbReference type="EMBL" id="CAJNNW010027283">
    <property type="protein sequence ID" value="CAE8690569.1"/>
    <property type="molecule type" value="Genomic_DNA"/>
</dbReference>
<feature type="compositionally biased region" description="Polar residues" evidence="1">
    <location>
        <begin position="63"/>
        <end position="78"/>
    </location>
</feature>
<evidence type="ECO:0000313" key="2">
    <source>
        <dbReference type="EMBL" id="CAE8690569.1"/>
    </source>
</evidence>
<organism evidence="2 3">
    <name type="scientific">Polarella glacialis</name>
    <name type="common">Dinoflagellate</name>
    <dbReference type="NCBI Taxonomy" id="89957"/>
    <lineage>
        <taxon>Eukaryota</taxon>
        <taxon>Sar</taxon>
        <taxon>Alveolata</taxon>
        <taxon>Dinophyceae</taxon>
        <taxon>Suessiales</taxon>
        <taxon>Suessiaceae</taxon>
        <taxon>Polarella</taxon>
    </lineage>
</organism>
<dbReference type="AlphaFoldDB" id="A0A813K292"/>
<sequence>VESIMQFLEERTSAEIDEAEHDSQHEAKDSLSSTSRPKAGGGKTETKALPPQAKPSAPIVQLGQPSPTKSRGYLSTDSDLSEDSGLADDQEGEL</sequence>
<comment type="caution">
    <text evidence="2">The sequence shown here is derived from an EMBL/GenBank/DDBJ whole genome shotgun (WGS) entry which is preliminary data.</text>
</comment>
<reference evidence="2" key="1">
    <citation type="submission" date="2021-02" db="EMBL/GenBank/DDBJ databases">
        <authorList>
            <person name="Dougan E. K."/>
            <person name="Rhodes N."/>
            <person name="Thang M."/>
            <person name="Chan C."/>
        </authorList>
    </citation>
    <scope>NUCLEOTIDE SEQUENCE</scope>
</reference>
<evidence type="ECO:0000313" key="3">
    <source>
        <dbReference type="Proteomes" id="UP000626109"/>
    </source>
</evidence>
<accession>A0A813K292</accession>
<evidence type="ECO:0000256" key="1">
    <source>
        <dbReference type="SAM" id="MobiDB-lite"/>
    </source>
</evidence>
<feature type="region of interest" description="Disordered" evidence="1">
    <location>
        <begin position="1"/>
        <end position="94"/>
    </location>
</feature>
<protein>
    <submittedName>
        <fullName evidence="2">Uncharacterized protein</fullName>
    </submittedName>
</protein>
<dbReference type="Proteomes" id="UP000626109">
    <property type="component" value="Unassembled WGS sequence"/>
</dbReference>
<gene>
    <name evidence="2" type="ORF">PGLA2088_LOCUS27013</name>
</gene>
<proteinExistence type="predicted"/>